<accession>A0AC35FTH1</accession>
<evidence type="ECO:0000313" key="2">
    <source>
        <dbReference type="WBParaSite" id="PS1159_v2.g20826.t1"/>
    </source>
</evidence>
<protein>
    <submittedName>
        <fullName evidence="2">SH3 domain-containing protein</fullName>
    </submittedName>
</protein>
<organism evidence="1 2">
    <name type="scientific">Panagrolaimus sp. PS1159</name>
    <dbReference type="NCBI Taxonomy" id="55785"/>
    <lineage>
        <taxon>Eukaryota</taxon>
        <taxon>Metazoa</taxon>
        <taxon>Ecdysozoa</taxon>
        <taxon>Nematoda</taxon>
        <taxon>Chromadorea</taxon>
        <taxon>Rhabditida</taxon>
        <taxon>Tylenchina</taxon>
        <taxon>Panagrolaimomorpha</taxon>
        <taxon>Panagrolaimoidea</taxon>
        <taxon>Panagrolaimidae</taxon>
        <taxon>Panagrolaimus</taxon>
    </lineage>
</organism>
<name>A0AC35FTH1_9BILA</name>
<proteinExistence type="predicted"/>
<reference evidence="2" key="1">
    <citation type="submission" date="2022-11" db="UniProtKB">
        <authorList>
            <consortium name="WormBaseParasite"/>
        </authorList>
    </citation>
    <scope>IDENTIFICATION</scope>
</reference>
<dbReference type="Proteomes" id="UP000887580">
    <property type="component" value="Unplaced"/>
</dbReference>
<dbReference type="WBParaSite" id="PS1159_v2.g20826.t1">
    <property type="protein sequence ID" value="PS1159_v2.g20826.t1"/>
    <property type="gene ID" value="PS1159_v2.g20826"/>
</dbReference>
<sequence>MNADQFVINEDFIAKDQDQISVSQGDKVELLDRFATPDQEYVAVAVIDEETKKPSTKRGNVPYRILFSLDNV</sequence>
<evidence type="ECO:0000313" key="1">
    <source>
        <dbReference type="Proteomes" id="UP000887580"/>
    </source>
</evidence>